<dbReference type="Ensembl" id="ENSCABT00000031528.1">
    <property type="protein sequence ID" value="ENSCABP00000028765.1"/>
    <property type="gene ID" value="ENSCABG00000021139.1"/>
</dbReference>
<proteinExistence type="predicted"/>
<evidence type="ECO:0000313" key="2">
    <source>
        <dbReference type="Proteomes" id="UP000694404"/>
    </source>
</evidence>
<accession>A0A8C0JAY7</accession>
<organism evidence="1 2">
    <name type="scientific">Chelonoidis abingdonii</name>
    <name type="common">Abingdon island giant tortoise</name>
    <name type="synonym">Testudo abingdonii</name>
    <dbReference type="NCBI Taxonomy" id="106734"/>
    <lineage>
        <taxon>Eukaryota</taxon>
        <taxon>Metazoa</taxon>
        <taxon>Chordata</taxon>
        <taxon>Craniata</taxon>
        <taxon>Vertebrata</taxon>
        <taxon>Euteleostomi</taxon>
        <taxon>Archelosauria</taxon>
        <taxon>Testudinata</taxon>
        <taxon>Testudines</taxon>
        <taxon>Cryptodira</taxon>
        <taxon>Durocryptodira</taxon>
        <taxon>Testudinoidea</taxon>
        <taxon>Testudinidae</taxon>
        <taxon>Chelonoidis</taxon>
    </lineage>
</organism>
<name>A0A8C0JAY7_CHEAB</name>
<sequence>MWRSPRHGWASPPTAWTCWGWGTELPRPLLEPKPVRRKSYTEQ</sequence>
<reference evidence="1" key="1">
    <citation type="submission" date="2025-08" db="UniProtKB">
        <authorList>
            <consortium name="Ensembl"/>
        </authorList>
    </citation>
    <scope>IDENTIFICATION</scope>
</reference>
<keyword evidence="2" id="KW-1185">Reference proteome</keyword>
<dbReference type="AlphaFoldDB" id="A0A8C0JAY7"/>
<reference evidence="1" key="2">
    <citation type="submission" date="2025-09" db="UniProtKB">
        <authorList>
            <consortium name="Ensembl"/>
        </authorList>
    </citation>
    <scope>IDENTIFICATION</scope>
</reference>
<dbReference type="Proteomes" id="UP000694404">
    <property type="component" value="Unplaced"/>
</dbReference>
<protein>
    <submittedName>
        <fullName evidence="1">Uncharacterized protein</fullName>
    </submittedName>
</protein>
<evidence type="ECO:0000313" key="1">
    <source>
        <dbReference type="Ensembl" id="ENSCABP00000028765.1"/>
    </source>
</evidence>